<protein>
    <submittedName>
        <fullName evidence="2">(African queen) hypothetical protein</fullName>
    </submittedName>
</protein>
<dbReference type="EMBL" id="CAKASE010000043">
    <property type="protein sequence ID" value="CAG9558774.1"/>
    <property type="molecule type" value="Genomic_DNA"/>
</dbReference>
<sequence>MSLVIRAAHVLQERSDMSLPIIHDLITHEQRVHCSIVHKHSTTIQHSRQKLSANERAVSRGRKKTHGAVVWRSPAARQRDRNRSVLVLRPHALCLAVRTHPSRFTARVIAPSLSPELAPHAYHGRPISRRPAVAKTWP</sequence>
<organism evidence="2 3">
    <name type="scientific">Danaus chrysippus</name>
    <name type="common">African queen</name>
    <dbReference type="NCBI Taxonomy" id="151541"/>
    <lineage>
        <taxon>Eukaryota</taxon>
        <taxon>Metazoa</taxon>
        <taxon>Ecdysozoa</taxon>
        <taxon>Arthropoda</taxon>
        <taxon>Hexapoda</taxon>
        <taxon>Insecta</taxon>
        <taxon>Pterygota</taxon>
        <taxon>Neoptera</taxon>
        <taxon>Endopterygota</taxon>
        <taxon>Lepidoptera</taxon>
        <taxon>Glossata</taxon>
        <taxon>Ditrysia</taxon>
        <taxon>Papilionoidea</taxon>
        <taxon>Nymphalidae</taxon>
        <taxon>Danainae</taxon>
        <taxon>Danaini</taxon>
        <taxon>Danaina</taxon>
        <taxon>Danaus</taxon>
        <taxon>Anosia</taxon>
    </lineage>
</organism>
<name>A0A8J2MX67_9NEOP</name>
<dbReference type="Proteomes" id="UP000789524">
    <property type="component" value="Unassembled WGS sequence"/>
</dbReference>
<dbReference type="AlphaFoldDB" id="A0A8J2MX67"/>
<evidence type="ECO:0000313" key="2">
    <source>
        <dbReference type="EMBL" id="CAG9558774.1"/>
    </source>
</evidence>
<comment type="caution">
    <text evidence="2">The sequence shown here is derived from an EMBL/GenBank/DDBJ whole genome shotgun (WGS) entry which is preliminary data.</text>
</comment>
<evidence type="ECO:0000256" key="1">
    <source>
        <dbReference type="SAM" id="MobiDB-lite"/>
    </source>
</evidence>
<gene>
    <name evidence="2" type="ORF">DCHRY22_LOCUS779</name>
</gene>
<feature type="region of interest" description="Disordered" evidence="1">
    <location>
        <begin position="46"/>
        <end position="65"/>
    </location>
</feature>
<keyword evidence="3" id="KW-1185">Reference proteome</keyword>
<evidence type="ECO:0000313" key="3">
    <source>
        <dbReference type="Proteomes" id="UP000789524"/>
    </source>
</evidence>
<accession>A0A8J2MX67</accession>
<proteinExistence type="predicted"/>
<reference evidence="2" key="1">
    <citation type="submission" date="2021-09" db="EMBL/GenBank/DDBJ databases">
        <authorList>
            <person name="Martin H S."/>
        </authorList>
    </citation>
    <scope>NUCLEOTIDE SEQUENCE</scope>
</reference>